<evidence type="ECO:0000256" key="1">
    <source>
        <dbReference type="ARBA" id="ARBA00023157"/>
    </source>
</evidence>
<evidence type="ECO:0000256" key="2">
    <source>
        <dbReference type="ARBA" id="ARBA00024195"/>
    </source>
</evidence>
<dbReference type="EnsemblMetazoa" id="XM_014390840.2">
    <property type="protein sequence ID" value="XP_014246326.1"/>
    <property type="gene ID" value="LOC106664821"/>
</dbReference>
<dbReference type="SUPFAM" id="SSF50494">
    <property type="entry name" value="Trypsin-like serine proteases"/>
    <property type="match status" value="1"/>
</dbReference>
<dbReference type="PANTHER" id="PTHR24256">
    <property type="entry name" value="TRYPTASE-RELATED"/>
    <property type="match status" value="1"/>
</dbReference>
<keyword evidence="6" id="KW-1185">Reference proteome</keyword>
<dbReference type="InterPro" id="IPR043504">
    <property type="entry name" value="Peptidase_S1_PA_chymotrypsin"/>
</dbReference>
<reference evidence="5" key="1">
    <citation type="submission" date="2022-01" db="UniProtKB">
        <authorList>
            <consortium name="EnsemblMetazoa"/>
        </authorList>
    </citation>
    <scope>IDENTIFICATION</scope>
</reference>
<sequence length="309" mass="33736">MFWHGNTCQLFNSRCFVNLLFILCMSTCSRLVKADGEGGKVIGGRDAMRGEFPATVVLSGAKRCGGTIISLSKIISAARCFFVDAKPVASVNVIVTAGVVNLQTKTPEKQETHLEKYHVHEKYKSVKETYTVSTLYDVAVGHLKTPFYNSEVVKPAVLPADDWEGMKKIMNEINATNAGCLATGFGGITADSQRVDSDVLKVVEVYMAPDKVCDVVDDMVGHEICASSPQDGGRTTPGDTGSSFLCGGYIIGMVKGRVKLIQDGKDVHFMAFTLFGPYMEYFELGDMGSTFQLHPAIFLFLLFISFCWP</sequence>
<dbReference type="Gene3D" id="2.40.10.10">
    <property type="entry name" value="Trypsin-like serine proteases"/>
    <property type="match status" value="1"/>
</dbReference>
<dbReference type="RefSeq" id="XP_014246326.1">
    <property type="nucleotide sequence ID" value="XM_014390840.2"/>
</dbReference>
<evidence type="ECO:0000313" key="5">
    <source>
        <dbReference type="EnsemblMetazoa" id="XP_014246326.1"/>
    </source>
</evidence>
<dbReference type="AlphaFoldDB" id="A0A8I6RMC2"/>
<proteinExistence type="inferred from homology"/>
<dbReference type="GO" id="GO:0006508">
    <property type="term" value="P:proteolysis"/>
    <property type="evidence" value="ECO:0007669"/>
    <property type="project" value="InterPro"/>
</dbReference>
<dbReference type="Pfam" id="PF00089">
    <property type="entry name" value="Trypsin"/>
    <property type="match status" value="1"/>
</dbReference>
<dbReference type="InterPro" id="IPR009003">
    <property type="entry name" value="Peptidase_S1_PA"/>
</dbReference>
<organism evidence="5 6">
    <name type="scientific">Cimex lectularius</name>
    <name type="common">Bed bug</name>
    <name type="synonym">Acanthia lectularia</name>
    <dbReference type="NCBI Taxonomy" id="79782"/>
    <lineage>
        <taxon>Eukaryota</taxon>
        <taxon>Metazoa</taxon>
        <taxon>Ecdysozoa</taxon>
        <taxon>Arthropoda</taxon>
        <taxon>Hexapoda</taxon>
        <taxon>Insecta</taxon>
        <taxon>Pterygota</taxon>
        <taxon>Neoptera</taxon>
        <taxon>Paraneoptera</taxon>
        <taxon>Hemiptera</taxon>
        <taxon>Heteroptera</taxon>
        <taxon>Panheteroptera</taxon>
        <taxon>Cimicomorpha</taxon>
        <taxon>Cimicidae</taxon>
        <taxon>Cimex</taxon>
    </lineage>
</organism>
<dbReference type="PROSITE" id="PS50240">
    <property type="entry name" value="TRYPSIN_DOM"/>
    <property type="match status" value="1"/>
</dbReference>
<comment type="similarity">
    <text evidence="2">Belongs to the peptidase S1 family. CLIP subfamily.</text>
</comment>
<dbReference type="SMART" id="SM00020">
    <property type="entry name" value="Tryp_SPc"/>
    <property type="match status" value="1"/>
</dbReference>
<dbReference type="GO" id="GO:0004252">
    <property type="term" value="F:serine-type endopeptidase activity"/>
    <property type="evidence" value="ECO:0007669"/>
    <property type="project" value="InterPro"/>
</dbReference>
<dbReference type="InterPro" id="IPR001254">
    <property type="entry name" value="Trypsin_dom"/>
</dbReference>
<name>A0A8I6RMC2_CIMLE</name>
<feature type="domain" description="Peptidase S1" evidence="4">
    <location>
        <begin position="41"/>
        <end position="283"/>
    </location>
</feature>
<dbReference type="Proteomes" id="UP000494040">
    <property type="component" value="Unassembled WGS sequence"/>
</dbReference>
<evidence type="ECO:0000259" key="4">
    <source>
        <dbReference type="PROSITE" id="PS50240"/>
    </source>
</evidence>
<feature type="signal peptide" evidence="3">
    <location>
        <begin position="1"/>
        <end position="34"/>
    </location>
</feature>
<keyword evidence="1" id="KW-1015">Disulfide bond</keyword>
<dbReference type="KEGG" id="clec:106664821"/>
<dbReference type="OrthoDB" id="8189841at2759"/>
<dbReference type="GeneID" id="106664821"/>
<evidence type="ECO:0000313" key="6">
    <source>
        <dbReference type="Proteomes" id="UP000494040"/>
    </source>
</evidence>
<evidence type="ECO:0000256" key="3">
    <source>
        <dbReference type="SAM" id="SignalP"/>
    </source>
</evidence>
<protein>
    <recommendedName>
        <fullName evidence="4">Peptidase S1 domain-containing protein</fullName>
    </recommendedName>
</protein>
<feature type="chain" id="PRO_5035286547" description="Peptidase S1 domain-containing protein" evidence="3">
    <location>
        <begin position="35"/>
        <end position="309"/>
    </location>
</feature>
<dbReference type="InterPro" id="IPR051487">
    <property type="entry name" value="Ser/Thr_Proteases_Immune/Dev"/>
</dbReference>
<keyword evidence="3" id="KW-0732">Signal</keyword>
<accession>A0A8I6RMC2</accession>